<protein>
    <submittedName>
        <fullName evidence="3">Aspartyl protease family protein</fullName>
    </submittedName>
</protein>
<organism evidence="3 4">
    <name type="scientific">Sphingomonas chungangi</name>
    <dbReference type="NCBI Taxonomy" id="2683589"/>
    <lineage>
        <taxon>Bacteria</taxon>
        <taxon>Pseudomonadati</taxon>
        <taxon>Pseudomonadota</taxon>
        <taxon>Alphaproteobacteria</taxon>
        <taxon>Sphingomonadales</taxon>
        <taxon>Sphingomonadaceae</taxon>
        <taxon>Sphingomonas</taxon>
    </lineage>
</organism>
<dbReference type="PROSITE" id="PS00141">
    <property type="entry name" value="ASP_PROTEASE"/>
    <property type="match status" value="1"/>
</dbReference>
<dbReference type="EMBL" id="JACEIB010000001">
    <property type="protein sequence ID" value="MBA2932541.1"/>
    <property type="molecule type" value="Genomic_DNA"/>
</dbReference>
<evidence type="ECO:0000313" key="3">
    <source>
        <dbReference type="EMBL" id="MBA2932541.1"/>
    </source>
</evidence>
<dbReference type="GO" id="GO:0004190">
    <property type="term" value="F:aspartic-type endopeptidase activity"/>
    <property type="evidence" value="ECO:0007669"/>
    <property type="project" value="InterPro"/>
</dbReference>
<dbReference type="InterPro" id="IPR021109">
    <property type="entry name" value="Peptidase_aspartic_dom_sf"/>
</dbReference>
<evidence type="ECO:0000313" key="4">
    <source>
        <dbReference type="Proteomes" id="UP000570166"/>
    </source>
</evidence>
<dbReference type="CDD" id="cd05483">
    <property type="entry name" value="retropepsin_like_bacteria"/>
    <property type="match status" value="1"/>
</dbReference>
<name>A0A838KZP2_9SPHN</name>
<dbReference type="GO" id="GO:0006508">
    <property type="term" value="P:proteolysis"/>
    <property type="evidence" value="ECO:0007669"/>
    <property type="project" value="UniProtKB-KW"/>
</dbReference>
<keyword evidence="4" id="KW-1185">Reference proteome</keyword>
<feature type="compositionally biased region" description="Low complexity" evidence="1">
    <location>
        <begin position="30"/>
        <end position="51"/>
    </location>
</feature>
<keyword evidence="3" id="KW-0645">Protease</keyword>
<dbReference type="Gene3D" id="2.40.70.10">
    <property type="entry name" value="Acid Proteases"/>
    <property type="match status" value="2"/>
</dbReference>
<dbReference type="RefSeq" id="WP_160364661.1">
    <property type="nucleotide sequence ID" value="NZ_JACEIB010000001.1"/>
</dbReference>
<keyword evidence="3" id="KW-0378">Hydrolase</keyword>
<dbReference type="AlphaFoldDB" id="A0A838KZP2"/>
<feature type="chain" id="PRO_5032720769" evidence="2">
    <location>
        <begin position="20"/>
        <end position="334"/>
    </location>
</feature>
<proteinExistence type="predicted"/>
<reference evidence="3 4" key="1">
    <citation type="submission" date="2020-07" db="EMBL/GenBank/DDBJ databases">
        <authorList>
            <person name="Sun Q."/>
        </authorList>
    </citation>
    <scope>NUCLEOTIDE SEQUENCE [LARGE SCALE GENOMIC DNA]</scope>
    <source>
        <strain evidence="3 4">CGMCC 1.13654</strain>
    </source>
</reference>
<feature type="region of interest" description="Disordered" evidence="1">
    <location>
        <begin position="21"/>
        <end position="51"/>
    </location>
</feature>
<dbReference type="SUPFAM" id="SSF50630">
    <property type="entry name" value="Acid proteases"/>
    <property type="match status" value="2"/>
</dbReference>
<gene>
    <name evidence="3" type="ORF">HZF05_00400</name>
</gene>
<keyword evidence="2" id="KW-0732">Signal</keyword>
<comment type="caution">
    <text evidence="3">The sequence shown here is derived from an EMBL/GenBank/DDBJ whole genome shotgun (WGS) entry which is preliminary data.</text>
</comment>
<dbReference type="Proteomes" id="UP000570166">
    <property type="component" value="Unassembled WGS sequence"/>
</dbReference>
<accession>A0A838KZP2</accession>
<dbReference type="InterPro" id="IPR001969">
    <property type="entry name" value="Aspartic_peptidase_AS"/>
</dbReference>
<dbReference type="Pfam" id="PF13650">
    <property type="entry name" value="Asp_protease_2"/>
    <property type="match status" value="2"/>
</dbReference>
<feature type="signal peptide" evidence="2">
    <location>
        <begin position="1"/>
        <end position="19"/>
    </location>
</feature>
<evidence type="ECO:0000256" key="1">
    <source>
        <dbReference type="SAM" id="MobiDB-lite"/>
    </source>
</evidence>
<evidence type="ECO:0000256" key="2">
    <source>
        <dbReference type="SAM" id="SignalP"/>
    </source>
</evidence>
<dbReference type="InterPro" id="IPR034122">
    <property type="entry name" value="Retropepsin-like_bacterial"/>
</dbReference>
<sequence length="334" mass="34750">MATSTTLAGLLALLQAASAAPPPAAPAPSAPSALDPASLPSPLPVDSSTLPGAPASTAVKLREVDTRMTVPVLINGKGPFRFIVDSGATRTVVSSALAAELGLPSAGTVPLHSVGGEAQVPAVHIDSLYVGALPAKELTAPVLDEANLGGAGILGIDTLQGKKVVIDLVRHAMSVEPADKYVSPAADGEIVVTARSRFGQLVLADADAAGQKIFAIVDTGSMVTLGNMTLKEKLVRRKRADPKDVTITDVTGQKIVASYAPINELRLGDLHMSNVVIAFDDAHVFDRFGLTQKPAMLLGMDIMQAFDRVSIDFARRAVRLTRKADKGLVTNLLY</sequence>